<dbReference type="InterPro" id="IPR050688">
    <property type="entry name" value="Zinc_finger/UBP_domain"/>
</dbReference>
<evidence type="ECO:0000256" key="4">
    <source>
        <dbReference type="ARBA" id="ARBA00022833"/>
    </source>
</evidence>
<feature type="domain" description="C2H2-type" evidence="7">
    <location>
        <begin position="1263"/>
        <end position="1290"/>
    </location>
</feature>
<accession>A0A8C5GT38</accession>
<keyword evidence="3 5" id="KW-0863">Zinc-finger</keyword>
<feature type="compositionally biased region" description="Basic and acidic residues" evidence="6">
    <location>
        <begin position="653"/>
        <end position="663"/>
    </location>
</feature>
<dbReference type="GO" id="GO:0045944">
    <property type="term" value="P:positive regulation of transcription by RNA polymerase II"/>
    <property type="evidence" value="ECO:0007669"/>
    <property type="project" value="TreeGrafter"/>
</dbReference>
<dbReference type="Ensembl" id="ENSGWIT00000037845.1">
    <property type="protein sequence ID" value="ENSGWIP00000034711.1"/>
    <property type="gene ID" value="ENSGWIG00000017973.1"/>
</dbReference>
<reference evidence="8" key="3">
    <citation type="submission" date="2025-09" db="UniProtKB">
        <authorList>
            <consortium name="Ensembl"/>
        </authorList>
    </citation>
    <scope>IDENTIFICATION</scope>
</reference>
<evidence type="ECO:0000256" key="5">
    <source>
        <dbReference type="PROSITE-ProRule" id="PRU00042"/>
    </source>
</evidence>
<keyword evidence="2" id="KW-0677">Repeat</keyword>
<dbReference type="GeneID" id="114481872"/>
<gene>
    <name evidence="8" type="primary">si:ch211-214e3.5</name>
</gene>
<dbReference type="PROSITE" id="PS50157">
    <property type="entry name" value="ZINC_FINGER_C2H2_2"/>
    <property type="match status" value="1"/>
</dbReference>
<organism evidence="8 9">
    <name type="scientific">Gouania willdenowi</name>
    <name type="common">Blunt-snouted clingfish</name>
    <name type="synonym">Lepadogaster willdenowi</name>
    <dbReference type="NCBI Taxonomy" id="441366"/>
    <lineage>
        <taxon>Eukaryota</taxon>
        <taxon>Metazoa</taxon>
        <taxon>Chordata</taxon>
        <taxon>Craniata</taxon>
        <taxon>Vertebrata</taxon>
        <taxon>Euteleostomi</taxon>
        <taxon>Actinopterygii</taxon>
        <taxon>Neopterygii</taxon>
        <taxon>Teleostei</taxon>
        <taxon>Neoteleostei</taxon>
        <taxon>Acanthomorphata</taxon>
        <taxon>Ovalentaria</taxon>
        <taxon>Blenniimorphae</taxon>
        <taxon>Blenniiformes</taxon>
        <taxon>Gobiesocoidei</taxon>
        <taxon>Gobiesocidae</taxon>
        <taxon>Gobiesocinae</taxon>
        <taxon>Gouania</taxon>
    </lineage>
</organism>
<evidence type="ECO:0000313" key="9">
    <source>
        <dbReference type="Proteomes" id="UP000694680"/>
    </source>
</evidence>
<feature type="region of interest" description="Disordered" evidence="6">
    <location>
        <begin position="644"/>
        <end position="667"/>
    </location>
</feature>
<dbReference type="PANTHER" id="PTHR24403:SF81">
    <property type="entry name" value="ZINC FINGER PROTEIN 518A"/>
    <property type="match status" value="1"/>
</dbReference>
<evidence type="ECO:0000313" key="8">
    <source>
        <dbReference type="Ensembl" id="ENSGWIP00000034711.1"/>
    </source>
</evidence>
<keyword evidence="1" id="KW-0479">Metal-binding</keyword>
<sequence length="1297" mass="142964">MDDFIISQNSAQNCNISAKECENKKDFVCNHFKEVTAGPLGRSFDELSCKADGNATKNELISKTPGRVKQGAFFSGKILSFGCSVCKDNHTFSPNDLLKHFRAHHKKTLPTYPCDLCDFVTNEFSSLQRHRIEHRNTLVTCELCSDDVQYSLRLLTRHYNMCHSFNGQFKCEWCGFLTMDVGTFIQHIHHHNESESHWKCSSCRHISLNEEDHQKHALLGTFAFTCQICGSGAEKSEELKDHTATVHKRDAVSKKALKSLGDSSTPINTVPNVKMLVTNSADSQSPKSLEHSNVTAISPIQTNRKQLKSEILNEAHQDGTIANSDISSEPLAVLLQEEESTPTPQVGNQSNTNGVALLMVKNTISLPPHCTTKVMGFKMVDGKKHLVLKVIPTTQQNLNHSFVEGVGESGPNLVHSKSNSPVENGQCSTGHSSASHCLTISPRSASCLQLDQDDITAVKVKLEGEETLVCRTPSPVGIFKEQPNICLNKHASQYPITNESDDSVHSHPTKTVGTVESTSCNSLRCHFDLPSLRTSRITQTAGTSCGTLFSRPALTKAVMNCGVVENGCNYEPKGNCATKLTDHSALLNSEKSNNGSLRPQNGQMSASQPLALASWRENAVGFDNCAKTLPNTEVFAFHNYSKESFSPSNTTKTSDDMCEREAGEESDSELMQVSLSLAETLEHSTDGEDANEQCETTDKKSLTEENPESVFQDFNIIKIEDESIPVCKKQSDSKSTLTFPETIVEQRSNTVFKKHLNKSPALSSTNADSLKETRTTLRILQLPDGKQPVFLKATEQRFAMPAHVDATTGFKVISNSGNPQINVSYMKPGLEISRNSISNSRTIGALAANLATVEKGTTFLSTSKPCIGINSNHYILNSAGLTVPLLLSSKPNSAPTDKTATKQPTCYLVQRSVPVTQTSTTSGIKLASTQFPLNSRQVLAMPATSIGKANAPPNGRQTFLLRYISPTKSGIVLNNQETKSLTHQIQPTENSGNKVILKIVTPTGRLLTSSATTSSSQPLFLATRPSTQCFLIASNKTDIPAFSGLKKKTLQNSVKKDVRKPFILPSQMNIDLQLGDTEKPVLAPRPIRPPSQRKRRSKALFDELPSSCSKVRRLLCKLPTQKETLLWKPVAKEVERTLRLSPFSSEQLIKCPRCYQPVVVLNHPDAAIPEAANIMKIVTRYKGAVTKVVLSQTTIQALSGSGLQSMESFLTKGASSHSNHPSPRRVQSCIQERFLLKMKLRKKSKKKYEVVKTLSNWRHKHMFECWFCGRLFKSQEDWIGHGQRHLMEATRDWNNLG</sequence>
<reference evidence="8" key="1">
    <citation type="submission" date="2020-06" db="EMBL/GenBank/DDBJ databases">
        <authorList>
            <consortium name="Wellcome Sanger Institute Data Sharing"/>
        </authorList>
    </citation>
    <scope>NUCLEOTIDE SEQUENCE [LARGE SCALE GENOMIC DNA]</scope>
</reference>
<keyword evidence="9" id="KW-1185">Reference proteome</keyword>
<evidence type="ECO:0000256" key="2">
    <source>
        <dbReference type="ARBA" id="ARBA00022737"/>
    </source>
</evidence>
<proteinExistence type="predicted"/>
<dbReference type="PANTHER" id="PTHR24403">
    <property type="entry name" value="ZINC FINGER PROTEIN"/>
    <property type="match status" value="1"/>
</dbReference>
<keyword evidence="4" id="KW-0862">Zinc</keyword>
<dbReference type="PROSITE" id="PS00028">
    <property type="entry name" value="ZINC_FINGER_C2H2_1"/>
    <property type="match status" value="1"/>
</dbReference>
<dbReference type="GO" id="GO:0005634">
    <property type="term" value="C:nucleus"/>
    <property type="evidence" value="ECO:0007669"/>
    <property type="project" value="TreeGrafter"/>
</dbReference>
<dbReference type="RefSeq" id="XP_028332731.1">
    <property type="nucleotide sequence ID" value="XM_028476930.1"/>
</dbReference>
<evidence type="ECO:0000256" key="6">
    <source>
        <dbReference type="SAM" id="MobiDB-lite"/>
    </source>
</evidence>
<dbReference type="InterPro" id="IPR013087">
    <property type="entry name" value="Znf_C2H2_type"/>
</dbReference>
<dbReference type="GO" id="GO:0008270">
    <property type="term" value="F:zinc ion binding"/>
    <property type="evidence" value="ECO:0007669"/>
    <property type="project" value="UniProtKB-KW"/>
</dbReference>
<name>A0A8C5GT38_GOUWI</name>
<dbReference type="RefSeq" id="XP_028332732.1">
    <property type="nucleotide sequence ID" value="XM_028476931.1"/>
</dbReference>
<dbReference type="RefSeq" id="XP_028332733.1">
    <property type="nucleotide sequence ID" value="XM_028476932.1"/>
</dbReference>
<dbReference type="Proteomes" id="UP000694680">
    <property type="component" value="Chromosome 19"/>
</dbReference>
<dbReference type="SMART" id="SM00355">
    <property type="entry name" value="ZnF_C2H2"/>
    <property type="match status" value="6"/>
</dbReference>
<evidence type="ECO:0000256" key="3">
    <source>
        <dbReference type="ARBA" id="ARBA00022771"/>
    </source>
</evidence>
<evidence type="ECO:0000259" key="7">
    <source>
        <dbReference type="PROSITE" id="PS50157"/>
    </source>
</evidence>
<reference evidence="8" key="2">
    <citation type="submission" date="2025-08" db="UniProtKB">
        <authorList>
            <consortium name="Ensembl"/>
        </authorList>
    </citation>
    <scope>IDENTIFICATION</scope>
</reference>
<protein>
    <recommendedName>
        <fullName evidence="7">C2H2-type domain-containing protein</fullName>
    </recommendedName>
</protein>
<dbReference type="Gene3D" id="3.30.160.60">
    <property type="entry name" value="Classic Zinc Finger"/>
    <property type="match status" value="1"/>
</dbReference>
<evidence type="ECO:0000256" key="1">
    <source>
        <dbReference type="ARBA" id="ARBA00022723"/>
    </source>
</evidence>
<dbReference type="OrthoDB" id="6778897at2759"/>